<dbReference type="GO" id="GO:0005506">
    <property type="term" value="F:iron ion binding"/>
    <property type="evidence" value="ECO:0007669"/>
    <property type="project" value="InterPro"/>
</dbReference>
<evidence type="ECO:0000256" key="2">
    <source>
        <dbReference type="ARBA" id="ARBA00003690"/>
    </source>
</evidence>
<dbReference type="InterPro" id="IPR036396">
    <property type="entry name" value="Cyt_P450_sf"/>
</dbReference>
<dbReference type="CTD" id="101736895"/>
<dbReference type="eggNOG" id="KOG0158">
    <property type="taxonomic scope" value="Eukaryota"/>
</dbReference>
<dbReference type="PANTHER" id="PTHR24292:SF54">
    <property type="entry name" value="CYP9F3-RELATED"/>
    <property type="match status" value="1"/>
</dbReference>
<dbReference type="InterPro" id="IPR002403">
    <property type="entry name" value="Cyt_P450_E_grp-IV"/>
</dbReference>
<dbReference type="GO" id="GO:0016712">
    <property type="term" value="F:oxidoreductase activity, acting on paired donors, with incorporation or reduction of molecular oxygen, reduced flavin or flavoprotein as one donor, and incorporation of one atom of oxygen"/>
    <property type="evidence" value="ECO:0007669"/>
    <property type="project" value="UniProtKB-EC"/>
</dbReference>
<evidence type="ECO:0000256" key="8">
    <source>
        <dbReference type="ARBA" id="ARBA00022723"/>
    </source>
</evidence>
<dbReference type="GO" id="GO:0005789">
    <property type="term" value="C:endoplasmic reticulum membrane"/>
    <property type="evidence" value="ECO:0007669"/>
    <property type="project" value="UniProtKB-SubCell"/>
</dbReference>
<evidence type="ECO:0000256" key="13">
    <source>
        <dbReference type="ARBA" id="ARBA00023033"/>
    </source>
</evidence>
<dbReference type="GeneID" id="101736895"/>
<evidence type="ECO:0000313" key="19">
    <source>
        <dbReference type="EMBL" id="BAM73904.1"/>
    </source>
</evidence>
<dbReference type="EMBL" id="AK343222">
    <property type="protein sequence ID" value="BAM73904.1"/>
    <property type="molecule type" value="mRNA"/>
</dbReference>
<evidence type="ECO:0000256" key="4">
    <source>
        <dbReference type="ARBA" id="ARBA00004406"/>
    </source>
</evidence>
<comment type="function">
    <text evidence="2">May be involved in the metabolism of insect hormones and in the breakdown of synthetic insecticides.</text>
</comment>
<evidence type="ECO:0000256" key="5">
    <source>
        <dbReference type="ARBA" id="ARBA00010617"/>
    </source>
</evidence>
<evidence type="ECO:0000256" key="10">
    <source>
        <dbReference type="ARBA" id="ARBA00022848"/>
    </source>
</evidence>
<dbReference type="PRINTS" id="PR00465">
    <property type="entry name" value="EP450IV"/>
</dbReference>
<keyword evidence="12 16" id="KW-0408">Iron</keyword>
<dbReference type="RefSeq" id="NP_001269151.1">
    <property type="nucleotide sequence ID" value="NM_001282222.1"/>
</dbReference>
<evidence type="ECO:0000256" key="14">
    <source>
        <dbReference type="ARBA" id="ARBA00023136"/>
    </source>
</evidence>
<keyword evidence="13 17" id="KW-0503">Monooxygenase</keyword>
<evidence type="ECO:0000256" key="1">
    <source>
        <dbReference type="ARBA" id="ARBA00001971"/>
    </source>
</evidence>
<proteinExistence type="evidence at transcript level"/>
<dbReference type="PaxDb" id="7091-BGIBMGA010429-TA"/>
<evidence type="ECO:0000313" key="20">
    <source>
        <dbReference type="EnsemblMetazoa" id="NP_001269151.1"/>
    </source>
</evidence>
<evidence type="ECO:0000256" key="15">
    <source>
        <dbReference type="ARBA" id="ARBA00047827"/>
    </source>
</evidence>
<dbReference type="InterPro" id="IPR001128">
    <property type="entry name" value="Cyt_P450"/>
</dbReference>
<keyword evidence="18" id="KW-1133">Transmembrane helix</keyword>
<evidence type="ECO:0000313" key="21">
    <source>
        <dbReference type="Proteomes" id="UP000005204"/>
    </source>
</evidence>
<dbReference type="Gene3D" id="1.10.630.10">
    <property type="entry name" value="Cytochrome P450"/>
    <property type="match status" value="1"/>
</dbReference>
<dbReference type="KEGG" id="bmor:101736895"/>
<dbReference type="PRINTS" id="PR00385">
    <property type="entry name" value="P450"/>
</dbReference>
<evidence type="ECO:0000256" key="6">
    <source>
        <dbReference type="ARBA" id="ARBA00012109"/>
    </source>
</evidence>
<evidence type="ECO:0000256" key="16">
    <source>
        <dbReference type="PIRSR" id="PIRSR602403-1"/>
    </source>
</evidence>
<accession>H9JLM8</accession>
<reference evidence="21" key="1">
    <citation type="journal article" date="2008" name="Insect Biochem. Mol. Biol.">
        <title>The genome of a lepidopteran model insect, the silkworm Bombyx mori.</title>
        <authorList>
            <consortium name="International Silkworm Genome Consortium"/>
        </authorList>
    </citation>
    <scope>NUCLEOTIDE SEQUENCE [LARGE SCALE GENOMIC DNA]</scope>
    <source>
        <strain evidence="21">p50T</strain>
    </source>
</reference>
<dbReference type="SMR" id="H9JLM8"/>
<dbReference type="OrthoDB" id="2789670at2759"/>
<feature type="transmembrane region" description="Helical" evidence="18">
    <location>
        <begin position="6"/>
        <end position="25"/>
    </location>
</feature>
<dbReference type="Pfam" id="PF00067">
    <property type="entry name" value="p450"/>
    <property type="match status" value="1"/>
</dbReference>
<keyword evidence="18" id="KW-0812">Transmembrane</keyword>
<dbReference type="OMA" id="KFFSYWY"/>
<evidence type="ECO:0000256" key="11">
    <source>
        <dbReference type="ARBA" id="ARBA00023002"/>
    </source>
</evidence>
<dbReference type="SUPFAM" id="SSF48264">
    <property type="entry name" value="Cytochrome P450"/>
    <property type="match status" value="1"/>
</dbReference>
<organism evidence="19">
    <name type="scientific">Bombyx mori</name>
    <name type="common">Silk moth</name>
    <dbReference type="NCBI Taxonomy" id="7091"/>
    <lineage>
        <taxon>Eukaryota</taxon>
        <taxon>Metazoa</taxon>
        <taxon>Ecdysozoa</taxon>
        <taxon>Arthropoda</taxon>
        <taxon>Hexapoda</taxon>
        <taxon>Insecta</taxon>
        <taxon>Pterygota</taxon>
        <taxon>Neoptera</taxon>
        <taxon>Endopterygota</taxon>
        <taxon>Lepidoptera</taxon>
        <taxon>Glossata</taxon>
        <taxon>Ditrysia</taxon>
        <taxon>Bombycoidea</taxon>
        <taxon>Bombycidae</taxon>
        <taxon>Bombycinae</taxon>
        <taxon>Bombyx</taxon>
    </lineage>
</organism>
<protein>
    <recommendedName>
        <fullName evidence="6">unspecific monooxygenase</fullName>
        <ecNumber evidence="6">1.14.14.1</ecNumber>
    </recommendedName>
</protein>
<comment type="subcellular location">
    <subcellularLocation>
        <location evidence="4">Endoplasmic reticulum membrane</location>
        <topology evidence="4">Peripheral membrane protein</topology>
    </subcellularLocation>
    <subcellularLocation>
        <location evidence="3">Microsome membrane</location>
        <topology evidence="3">Peripheral membrane protein</topology>
    </subcellularLocation>
</comment>
<dbReference type="PANTHER" id="PTHR24292">
    <property type="entry name" value="CYTOCHROME P450"/>
    <property type="match status" value="1"/>
</dbReference>
<keyword evidence="9" id="KW-0256">Endoplasmic reticulum</keyword>
<keyword evidence="8 16" id="KW-0479">Metal-binding</keyword>
<dbReference type="EnsemblMetazoa" id="NM_001282222.1">
    <property type="protein sequence ID" value="NP_001269151.1"/>
    <property type="gene ID" value="GeneID_101736895"/>
</dbReference>
<sequence length="464" mass="53556">MFFESFLLNLSVLIVLIVALVFDYVTKFFSYWYVRHVPYKTPIPFFGSDYHRVLGLTNSTDEVVKLYNEHPGDKFVGRLKNRIPDLIVKDPDAIKRMLSTDFAYFHSRGLGLDKSRDVCIRNNLFYADAEKWTLLRQGLEAVLNGLCREFDIHACLSEANGDTNVQQLLSVVLDSVFDNLLLGDEGTSIKELRTTLQKRSMIVKLKSYLKNIFPSIYVTFGLSTLPNNVLKNTRKYMESSKLQRLIDDSGYMHQVSLKDKHVYAFENEFASSTLALFVTEGYIPCLYTLTALFYELAVNPQIQEKARNSIEKDKGVNYLDAIIKETMRLHPSHSIISRQCVKMYQYPDSNLTIDRNVTINVPVEAIHKDKEHYENPEVFNPERFFDDHGPTKHSYSYLPFGAGPRKCIGEQLSLRIIKGVTKMILNKYELQTCSKTPSKLAVVDHDFGRVIDKELWLNFKLREF</sequence>
<keyword evidence="21" id="KW-1185">Reference proteome</keyword>
<evidence type="ECO:0000256" key="17">
    <source>
        <dbReference type="RuleBase" id="RU000461"/>
    </source>
</evidence>
<dbReference type="STRING" id="7091.H9JLM8"/>
<dbReference type="GO" id="GO:0020037">
    <property type="term" value="F:heme binding"/>
    <property type="evidence" value="ECO:0007669"/>
    <property type="project" value="InterPro"/>
</dbReference>
<evidence type="ECO:0000256" key="18">
    <source>
        <dbReference type="SAM" id="Phobius"/>
    </source>
</evidence>
<evidence type="ECO:0000256" key="7">
    <source>
        <dbReference type="ARBA" id="ARBA00022617"/>
    </source>
</evidence>
<dbReference type="EC" id="1.14.14.1" evidence="6"/>
<dbReference type="InParanoid" id="H9JLM8"/>
<dbReference type="PROSITE" id="PS00086">
    <property type="entry name" value="CYTOCHROME_P450"/>
    <property type="match status" value="1"/>
</dbReference>
<keyword evidence="7 16" id="KW-0349">Heme</keyword>
<evidence type="ECO:0000256" key="3">
    <source>
        <dbReference type="ARBA" id="ARBA00004174"/>
    </source>
</evidence>
<dbReference type="AlphaFoldDB" id="H9JLM8"/>
<dbReference type="InterPro" id="IPR017972">
    <property type="entry name" value="Cyt_P450_CS"/>
</dbReference>
<dbReference type="InterPro" id="IPR050476">
    <property type="entry name" value="Insect_CytP450_Detox"/>
</dbReference>
<reference evidence="19" key="2">
    <citation type="submission" date="2010-01" db="EMBL/GenBank/DDBJ databases">
        <title>The cytochrome P450 genes of the silkworm, Bombyx mori.</title>
        <authorList>
            <person name="Kozaki T."/>
            <person name="Mita K."/>
            <person name="Shinoda T."/>
        </authorList>
    </citation>
    <scope>NUCLEOTIDE SEQUENCE</scope>
    <source>
        <strain evidence="19">P50T</strain>
        <tissue evidence="19">Wing</tissue>
    </source>
</reference>
<keyword evidence="11 17" id="KW-0560">Oxidoreductase</keyword>
<comment type="cofactor">
    <cofactor evidence="1 16">
        <name>heme</name>
        <dbReference type="ChEBI" id="CHEBI:30413"/>
    </cofactor>
</comment>
<comment type="similarity">
    <text evidence="5 17">Belongs to the cytochrome P450 family.</text>
</comment>
<gene>
    <name evidence="19" type="primary">CYP338A1</name>
    <name evidence="20" type="synonym">101736895</name>
</gene>
<reference evidence="20" key="3">
    <citation type="submission" date="2022-06" db="UniProtKB">
        <authorList>
            <consortium name="EnsemblMetazoa"/>
        </authorList>
    </citation>
    <scope>IDENTIFICATION</scope>
    <source>
        <strain evidence="20">p50T (Dazao)</strain>
    </source>
</reference>
<feature type="binding site" description="axial binding residue" evidence="16">
    <location>
        <position position="407"/>
    </location>
    <ligand>
        <name>heme</name>
        <dbReference type="ChEBI" id="CHEBI:30413"/>
    </ligand>
    <ligandPart>
        <name>Fe</name>
        <dbReference type="ChEBI" id="CHEBI:18248"/>
    </ligandPart>
</feature>
<dbReference type="HOGENOM" id="CLU_001570_5_2_1"/>
<dbReference type="Proteomes" id="UP000005204">
    <property type="component" value="Unassembled WGS sequence"/>
</dbReference>
<comment type="catalytic activity">
    <reaction evidence="15">
        <text>an organic molecule + reduced [NADPH--hemoprotein reductase] + O2 = an alcohol + oxidized [NADPH--hemoprotein reductase] + H2O + H(+)</text>
        <dbReference type="Rhea" id="RHEA:17149"/>
        <dbReference type="Rhea" id="RHEA-COMP:11964"/>
        <dbReference type="Rhea" id="RHEA-COMP:11965"/>
        <dbReference type="ChEBI" id="CHEBI:15377"/>
        <dbReference type="ChEBI" id="CHEBI:15378"/>
        <dbReference type="ChEBI" id="CHEBI:15379"/>
        <dbReference type="ChEBI" id="CHEBI:30879"/>
        <dbReference type="ChEBI" id="CHEBI:57618"/>
        <dbReference type="ChEBI" id="CHEBI:58210"/>
        <dbReference type="ChEBI" id="CHEBI:142491"/>
        <dbReference type="EC" id="1.14.14.1"/>
    </reaction>
</comment>
<keyword evidence="10" id="KW-0492">Microsome</keyword>
<evidence type="ECO:0000256" key="12">
    <source>
        <dbReference type="ARBA" id="ARBA00023004"/>
    </source>
</evidence>
<keyword evidence="14 18" id="KW-0472">Membrane</keyword>
<evidence type="ECO:0000256" key="9">
    <source>
        <dbReference type="ARBA" id="ARBA00022824"/>
    </source>
</evidence>
<name>H9JLM8_BOMMO</name>